<sequence>CTGAATSPTTPTGRHHPCTCRIPPDAGHRGTSAQGCRSN</sequence>
<protein>
    <submittedName>
        <fullName evidence="2">Uncharacterized protein</fullName>
    </submittedName>
</protein>
<dbReference type="AlphaFoldDB" id="A0A6J4J661"/>
<proteinExistence type="predicted"/>
<feature type="compositionally biased region" description="Low complexity" evidence="1">
    <location>
        <begin position="1"/>
        <end position="12"/>
    </location>
</feature>
<evidence type="ECO:0000313" key="2">
    <source>
        <dbReference type="EMBL" id="CAA9270485.1"/>
    </source>
</evidence>
<feature type="non-terminal residue" evidence="2">
    <location>
        <position position="1"/>
    </location>
</feature>
<feature type="non-terminal residue" evidence="2">
    <location>
        <position position="39"/>
    </location>
</feature>
<accession>A0A6J4J661</accession>
<name>A0A6J4J661_9ACTN</name>
<organism evidence="2">
    <name type="scientific">uncultured Blastococcus sp</name>
    <dbReference type="NCBI Taxonomy" id="217144"/>
    <lineage>
        <taxon>Bacteria</taxon>
        <taxon>Bacillati</taxon>
        <taxon>Actinomycetota</taxon>
        <taxon>Actinomycetes</taxon>
        <taxon>Geodermatophilales</taxon>
        <taxon>Geodermatophilaceae</taxon>
        <taxon>Blastococcus</taxon>
        <taxon>environmental samples</taxon>
    </lineage>
</organism>
<reference evidence="2" key="1">
    <citation type="submission" date="2020-02" db="EMBL/GenBank/DDBJ databases">
        <authorList>
            <person name="Meier V. D."/>
        </authorList>
    </citation>
    <scope>NUCLEOTIDE SEQUENCE</scope>
    <source>
        <strain evidence="2">AVDCRST_MAG57</strain>
    </source>
</reference>
<feature type="region of interest" description="Disordered" evidence="1">
    <location>
        <begin position="1"/>
        <end position="39"/>
    </location>
</feature>
<dbReference type="EMBL" id="CADCTI010000258">
    <property type="protein sequence ID" value="CAA9270485.1"/>
    <property type="molecule type" value="Genomic_DNA"/>
</dbReference>
<evidence type="ECO:0000256" key="1">
    <source>
        <dbReference type="SAM" id="MobiDB-lite"/>
    </source>
</evidence>
<gene>
    <name evidence="2" type="ORF">AVDCRST_MAG57-3079</name>
</gene>